<dbReference type="GO" id="GO:0010906">
    <property type="term" value="P:regulation of glucose metabolic process"/>
    <property type="evidence" value="ECO:0007669"/>
    <property type="project" value="TreeGrafter"/>
</dbReference>
<dbReference type="PANTHER" id="PTHR11947">
    <property type="entry name" value="PYRUVATE DEHYDROGENASE KINASE"/>
    <property type="match status" value="1"/>
</dbReference>
<dbReference type="GO" id="GO:0004740">
    <property type="term" value="F:pyruvate dehydrogenase (acetyl-transferring) kinase activity"/>
    <property type="evidence" value="ECO:0007669"/>
    <property type="project" value="UniProtKB-EC"/>
</dbReference>
<dbReference type="EC" id="2.7.11.-" evidence="8"/>
<comment type="catalytic activity">
    <reaction evidence="7">
        <text>L-seryl-[pyruvate dehydrogenase E1 alpha subunit] + ATP = O-phospho-L-seryl-[pyruvate dehydrogenase E1 alpha subunit] + ADP + H(+)</text>
        <dbReference type="Rhea" id="RHEA:23052"/>
        <dbReference type="Rhea" id="RHEA-COMP:13689"/>
        <dbReference type="Rhea" id="RHEA-COMP:13690"/>
        <dbReference type="ChEBI" id="CHEBI:15378"/>
        <dbReference type="ChEBI" id="CHEBI:29999"/>
        <dbReference type="ChEBI" id="CHEBI:30616"/>
        <dbReference type="ChEBI" id="CHEBI:83421"/>
        <dbReference type="ChEBI" id="CHEBI:456216"/>
        <dbReference type="EC" id="2.7.11.2"/>
    </reaction>
</comment>
<dbReference type="SMART" id="SM00387">
    <property type="entry name" value="HATPase_c"/>
    <property type="match status" value="1"/>
</dbReference>
<dbReference type="Proteomes" id="UP000011083">
    <property type="component" value="Unassembled WGS sequence"/>
</dbReference>
<keyword evidence="4 8" id="KW-0418">Kinase</keyword>
<comment type="similarity">
    <text evidence="1 8">Belongs to the PDK/BCKDK protein kinase family.</text>
</comment>
<dbReference type="InterPro" id="IPR003594">
    <property type="entry name" value="HATPase_dom"/>
</dbReference>
<dbReference type="InterPro" id="IPR005467">
    <property type="entry name" value="His_kinase_dom"/>
</dbReference>
<dbReference type="Gene3D" id="1.20.140.20">
    <property type="entry name" value="Alpha-ketoacid/pyruvate dehydrogenase kinase, N-terminal domain"/>
    <property type="match status" value="1"/>
</dbReference>
<dbReference type="InterPro" id="IPR036784">
    <property type="entry name" value="AK/P_DHK_N_sf"/>
</dbReference>
<accession>L8HFP7</accession>
<name>L8HFP7_ACACF</name>
<keyword evidence="2 8" id="KW-0808">Transferase</keyword>
<dbReference type="CDD" id="cd16929">
    <property type="entry name" value="HATPase_PDK-like"/>
    <property type="match status" value="1"/>
</dbReference>
<evidence type="ECO:0000313" key="10">
    <source>
        <dbReference type="EMBL" id="ELR24067.1"/>
    </source>
</evidence>
<evidence type="ECO:0000313" key="11">
    <source>
        <dbReference type="Proteomes" id="UP000011083"/>
    </source>
</evidence>
<dbReference type="PANTHER" id="PTHR11947:SF3">
    <property type="entry name" value="[PYRUVATE DEHYDROGENASE (ACETYL-TRANSFERRING)] KINASE, MITOCHONDRIAL"/>
    <property type="match status" value="1"/>
</dbReference>
<dbReference type="InterPro" id="IPR039028">
    <property type="entry name" value="BCKD/PDK"/>
</dbReference>
<evidence type="ECO:0000259" key="9">
    <source>
        <dbReference type="PROSITE" id="PS50109"/>
    </source>
</evidence>
<dbReference type="Pfam" id="PF02518">
    <property type="entry name" value="HATPase_c"/>
    <property type="match status" value="1"/>
</dbReference>
<evidence type="ECO:0000256" key="1">
    <source>
        <dbReference type="ARBA" id="ARBA00006155"/>
    </source>
</evidence>
<evidence type="ECO:0000256" key="2">
    <source>
        <dbReference type="ARBA" id="ARBA00022679"/>
    </source>
</evidence>
<keyword evidence="11" id="KW-1185">Reference proteome</keyword>
<dbReference type="VEuPathDB" id="AmoebaDB:ACA1_019150"/>
<evidence type="ECO:0000256" key="7">
    <source>
        <dbReference type="ARBA" id="ARBA00048201"/>
    </source>
</evidence>
<keyword evidence="6 8" id="KW-0496">Mitochondrion</keyword>
<dbReference type="GO" id="GO:0005524">
    <property type="term" value="F:ATP binding"/>
    <property type="evidence" value="ECO:0007669"/>
    <property type="project" value="UniProtKB-UniRule"/>
</dbReference>
<evidence type="ECO:0000256" key="8">
    <source>
        <dbReference type="RuleBase" id="RU366032"/>
    </source>
</evidence>
<dbReference type="GO" id="GO:0005759">
    <property type="term" value="C:mitochondrial matrix"/>
    <property type="evidence" value="ECO:0007669"/>
    <property type="project" value="UniProtKB-SubCell"/>
</dbReference>
<dbReference type="AlphaFoldDB" id="L8HFP7"/>
<dbReference type="OrthoDB" id="241648at2759"/>
<feature type="domain" description="Histidine kinase" evidence="9">
    <location>
        <begin position="237"/>
        <end position="369"/>
    </location>
</feature>
<comment type="subcellular location">
    <subcellularLocation>
        <location evidence="8">Mitochondrion matrix</location>
    </subcellularLocation>
</comment>
<dbReference type="Pfam" id="PF10436">
    <property type="entry name" value="BCDHK_Adom3"/>
    <property type="match status" value="1"/>
</dbReference>
<dbReference type="SUPFAM" id="SSF55874">
    <property type="entry name" value="ATPase domain of HSP90 chaperone/DNA topoisomerase II/histidine kinase"/>
    <property type="match status" value="1"/>
</dbReference>
<keyword evidence="5 8" id="KW-0067">ATP-binding</keyword>
<dbReference type="RefSeq" id="XP_004353595.1">
    <property type="nucleotide sequence ID" value="XM_004353543.1"/>
</dbReference>
<reference evidence="10 11" key="1">
    <citation type="journal article" date="2013" name="Genome Biol.">
        <title>Genome of Acanthamoeba castellanii highlights extensive lateral gene transfer and early evolution of tyrosine kinase signaling.</title>
        <authorList>
            <person name="Clarke M."/>
            <person name="Lohan A.J."/>
            <person name="Liu B."/>
            <person name="Lagkouvardos I."/>
            <person name="Roy S."/>
            <person name="Zafar N."/>
            <person name="Bertelli C."/>
            <person name="Schilde C."/>
            <person name="Kianianmomeni A."/>
            <person name="Burglin T.R."/>
            <person name="Frech C."/>
            <person name="Turcotte B."/>
            <person name="Kopec K.O."/>
            <person name="Synnott J.M."/>
            <person name="Choo C."/>
            <person name="Paponov I."/>
            <person name="Finkler A."/>
            <person name="Soon Heng Tan C."/>
            <person name="Hutchins A.P."/>
            <person name="Weinmeier T."/>
            <person name="Rattei T."/>
            <person name="Chu J.S."/>
            <person name="Gimenez G."/>
            <person name="Irimia M."/>
            <person name="Rigden D.J."/>
            <person name="Fitzpatrick D.A."/>
            <person name="Lorenzo-Morales J."/>
            <person name="Bateman A."/>
            <person name="Chiu C.H."/>
            <person name="Tang P."/>
            <person name="Hegemann P."/>
            <person name="Fromm H."/>
            <person name="Raoult D."/>
            <person name="Greub G."/>
            <person name="Miranda-Saavedra D."/>
            <person name="Chen N."/>
            <person name="Nash P."/>
            <person name="Ginger M.L."/>
            <person name="Horn M."/>
            <person name="Schaap P."/>
            <person name="Caler L."/>
            <person name="Loftus B."/>
        </authorList>
    </citation>
    <scope>NUCLEOTIDE SEQUENCE [LARGE SCALE GENOMIC DNA]</scope>
    <source>
        <strain evidence="10 11">Neff</strain>
    </source>
</reference>
<dbReference type="Gene3D" id="3.30.565.10">
    <property type="entry name" value="Histidine kinase-like ATPase, C-terminal domain"/>
    <property type="match status" value="1"/>
</dbReference>
<dbReference type="EMBL" id="KB007838">
    <property type="protein sequence ID" value="ELR24067.1"/>
    <property type="molecule type" value="Genomic_DNA"/>
</dbReference>
<dbReference type="OMA" id="NEMPSIC"/>
<dbReference type="PROSITE" id="PS50109">
    <property type="entry name" value="HIS_KIN"/>
    <property type="match status" value="1"/>
</dbReference>
<evidence type="ECO:0000256" key="4">
    <source>
        <dbReference type="ARBA" id="ARBA00022777"/>
    </source>
</evidence>
<protein>
    <recommendedName>
        <fullName evidence="8">Protein-serine/threonine kinase</fullName>
        <ecNumber evidence="8">2.7.11.-</ecNumber>
    </recommendedName>
</protein>
<dbReference type="KEGG" id="acan:ACA1_019150"/>
<dbReference type="GeneID" id="14925069"/>
<gene>
    <name evidence="10" type="ORF">ACA1_019150</name>
</gene>
<dbReference type="SUPFAM" id="SSF69012">
    <property type="entry name" value="alpha-ketoacid dehydrogenase kinase, N-terminal domain"/>
    <property type="match status" value="1"/>
</dbReference>
<dbReference type="STRING" id="1257118.L8HFP7"/>
<sequence>MDDMIHRYANLKQTPVSVKNMIVFGKDANMNTLLRSHAFLRYELPIRLAHIAKEITALPEELLEVEPVQKVLNWYRLSFSEVIESPVPNVADMELKTEDEQCASLHQFQDMLDHIKDRHSGVVTTMAEGVLELKNRLGREMIDTSVQFFLDRLYMNRISIRMLITQHLELFKQAQTNNNLCAITSGASGRKIAEDAVDDARYLCSNNYSVCPSVQIIVPPKLGTETSAGAPTLPYVPSHLYHMLFETIKNSLRAVVEVHGANAQSEDDLPPVRVVLVKGTEDLTIKISDMGGGIPHADVPKLFTYFYTTAAPPTKDTLDSLNEGAAPMAGLGYGLPISRLYARYFGGDLKVIPMEGYGTDAYIHLKAAGETREVLPEYSPSTYLGSQANLREWLNVDNCAFQL</sequence>
<keyword evidence="3 8" id="KW-0547">Nucleotide-binding</keyword>
<evidence type="ECO:0000256" key="5">
    <source>
        <dbReference type="ARBA" id="ARBA00022840"/>
    </source>
</evidence>
<organism evidence="10 11">
    <name type="scientific">Acanthamoeba castellanii (strain ATCC 30010 / Neff)</name>
    <dbReference type="NCBI Taxonomy" id="1257118"/>
    <lineage>
        <taxon>Eukaryota</taxon>
        <taxon>Amoebozoa</taxon>
        <taxon>Discosea</taxon>
        <taxon>Longamoebia</taxon>
        <taxon>Centramoebida</taxon>
        <taxon>Acanthamoebidae</taxon>
        <taxon>Acanthamoeba</taxon>
    </lineage>
</organism>
<proteinExistence type="inferred from homology"/>
<dbReference type="InterPro" id="IPR018955">
    <property type="entry name" value="BCDHK/PDK_N"/>
</dbReference>
<evidence type="ECO:0000256" key="6">
    <source>
        <dbReference type="ARBA" id="ARBA00023128"/>
    </source>
</evidence>
<dbReference type="InterPro" id="IPR036890">
    <property type="entry name" value="HATPase_C_sf"/>
</dbReference>
<evidence type="ECO:0000256" key="3">
    <source>
        <dbReference type="ARBA" id="ARBA00022741"/>
    </source>
</evidence>